<evidence type="ECO:0000256" key="1">
    <source>
        <dbReference type="SAM" id="MobiDB-lite"/>
    </source>
</evidence>
<dbReference type="AlphaFoldDB" id="A0A1G6NPL5"/>
<organism evidence="2 3">
    <name type="scientific">Microbacterium enclense</name>
    <dbReference type="NCBI Taxonomy" id="993073"/>
    <lineage>
        <taxon>Bacteria</taxon>
        <taxon>Bacillati</taxon>
        <taxon>Actinomycetota</taxon>
        <taxon>Actinomycetes</taxon>
        <taxon>Micrococcales</taxon>
        <taxon>Microbacteriaceae</taxon>
        <taxon>Microbacterium</taxon>
    </lineage>
</organism>
<name>A0A1G6NPL5_9MICO</name>
<feature type="compositionally biased region" description="Polar residues" evidence="1">
    <location>
        <begin position="116"/>
        <end position="128"/>
    </location>
</feature>
<evidence type="ECO:0000313" key="2">
    <source>
        <dbReference type="EMBL" id="SDC69922.1"/>
    </source>
</evidence>
<dbReference type="Proteomes" id="UP000183203">
    <property type="component" value="Unassembled WGS sequence"/>
</dbReference>
<dbReference type="RefSeq" id="WP_058232946.1">
    <property type="nucleotide sequence ID" value="NZ_FMYG01000006.1"/>
</dbReference>
<feature type="region of interest" description="Disordered" evidence="1">
    <location>
        <begin position="114"/>
        <end position="133"/>
    </location>
</feature>
<dbReference type="OrthoDB" id="5058013at2"/>
<proteinExistence type="predicted"/>
<reference evidence="2 3" key="1">
    <citation type="submission" date="2016-09" db="EMBL/GenBank/DDBJ databases">
        <authorList>
            <person name="Capua I."/>
            <person name="De Benedictis P."/>
            <person name="Joannis T."/>
            <person name="Lombin L.H."/>
            <person name="Cattoli G."/>
        </authorList>
    </citation>
    <scope>NUCLEOTIDE SEQUENCE [LARGE SCALE GENOMIC DNA]</scope>
    <source>
        <strain evidence="2 3">NIO-1002</strain>
    </source>
</reference>
<accession>A0A1G6NPL5</accession>
<evidence type="ECO:0000313" key="3">
    <source>
        <dbReference type="Proteomes" id="UP000183203"/>
    </source>
</evidence>
<feature type="region of interest" description="Disordered" evidence="1">
    <location>
        <begin position="362"/>
        <end position="396"/>
    </location>
</feature>
<gene>
    <name evidence="2" type="ORF">SAMN05216418_2812</name>
</gene>
<protein>
    <submittedName>
        <fullName evidence="2">Uncharacterized protein</fullName>
    </submittedName>
</protein>
<sequence>MSFLLLTPVAVVAACAPDGERVAPTSPAATPTVAAEGGLGAVGPAAASTPPEIPDSGDVFGPTGQRWPSRTPRAYDAFDASVECDCTWEAIAAAIVAVDRAAPDGSARVLVRPGTLSGNGAGSTSEPVLSQVGRDGRASRVLVIPRDGTESVTIDSSLRMDAVVGVAFAGFWTFPKSIVLTSTRDFAWAWSKGQAFNITSGDSGPTEGTEFVECVTPEAAAGDADTWAFRTGSNAFRDIAVRGCYLAPTYKGEDSSAHCDTLQLSGNADMDGLLVEGTVLFSSTNAGFIPTADASGIVFDRTLLVGGDRMLERYPLPDGANAFTSGQPAAVNAAKSTDQMSAKDSIFIGRVRGTFSLAENTTVSASEPPAAINGSFQSDPSLGDVDSSWLQEKAPMPTDDRLRGIWRLR</sequence>
<dbReference type="EMBL" id="FMYG01000006">
    <property type="protein sequence ID" value="SDC69922.1"/>
    <property type="molecule type" value="Genomic_DNA"/>
</dbReference>